<evidence type="ECO:0000313" key="2">
    <source>
        <dbReference type="Proteomes" id="UP000298225"/>
    </source>
</evidence>
<proteinExistence type="predicted"/>
<dbReference type="EMBL" id="SPQU01000020">
    <property type="protein sequence ID" value="TFV34542.1"/>
    <property type="molecule type" value="Genomic_DNA"/>
</dbReference>
<evidence type="ECO:0008006" key="3">
    <source>
        <dbReference type="Google" id="ProtNLM"/>
    </source>
</evidence>
<accession>A0A4Y9KXZ8</accession>
<protein>
    <recommendedName>
        <fullName evidence="3">DUF1574 domain-containing protein</fullName>
    </recommendedName>
</protein>
<dbReference type="OrthoDB" id="631431at2"/>
<reference evidence="1 2" key="1">
    <citation type="submission" date="2019-03" db="EMBL/GenBank/DDBJ databases">
        <title>Bradyrhizobium strains diversity isolated from Chamaecrista fasciculata.</title>
        <authorList>
            <person name="Urquiaga M.C.O."/>
            <person name="Hungria M."/>
            <person name="Delamuta J.R.M."/>
        </authorList>
    </citation>
    <scope>NUCLEOTIDE SEQUENCE [LARGE SCALE GENOMIC DNA]</scope>
    <source>
        <strain evidence="1 2">CNPSo 3424</strain>
    </source>
</reference>
<dbReference type="RefSeq" id="WP_135171231.1">
    <property type="nucleotide sequence ID" value="NZ_SPQU01000020.1"/>
</dbReference>
<comment type="caution">
    <text evidence="1">The sequence shown here is derived from an EMBL/GenBank/DDBJ whole genome shotgun (WGS) entry which is preliminary data.</text>
</comment>
<name>A0A4Y9KXZ8_9BRAD</name>
<dbReference type="AlphaFoldDB" id="A0A4Y9KXZ8"/>
<organism evidence="1 2">
    <name type="scientific">Bradyrhizobium frederickii</name>
    <dbReference type="NCBI Taxonomy" id="2560054"/>
    <lineage>
        <taxon>Bacteria</taxon>
        <taxon>Pseudomonadati</taxon>
        <taxon>Pseudomonadota</taxon>
        <taxon>Alphaproteobacteria</taxon>
        <taxon>Hyphomicrobiales</taxon>
        <taxon>Nitrobacteraceae</taxon>
        <taxon>Bradyrhizobium</taxon>
    </lineage>
</organism>
<keyword evidence="2" id="KW-1185">Reference proteome</keyword>
<evidence type="ECO:0000313" key="1">
    <source>
        <dbReference type="EMBL" id="TFV34542.1"/>
    </source>
</evidence>
<gene>
    <name evidence="1" type="ORF">E4K66_30720</name>
</gene>
<dbReference type="Proteomes" id="UP000298225">
    <property type="component" value="Unassembled WGS sequence"/>
</dbReference>
<sequence length="256" mass="28641">MIIISGSNAWFSIDSATMSVELRRPVFNAAVHFGLTALMMERVASEVRHGDLVLLPLEYEHYLQPNSIGVTEACYLLFDEFTGPQWSWLWFRAFTGCPKKLDRLVRLLPRRIFHSAAQDGLDLSVALTSEGDRRGNEEPLSTWRGGWRFNVAGNLKRIDQPRVEAAIATMKSNGAIVAVTFPVQPSESVSNASDLEVWRVLVTQWASMQGIPVVSSPQDHLFPDACFFDTPYHLHRGCTPKNTKSYVSAIHSIVPP</sequence>